<keyword evidence="11" id="KW-0472">Membrane</keyword>
<dbReference type="GO" id="GO:0030170">
    <property type="term" value="F:pyridoxal phosphate binding"/>
    <property type="evidence" value="ECO:0007669"/>
    <property type="project" value="InterPro"/>
</dbReference>
<keyword evidence="10" id="KW-0443">Lipid metabolism</keyword>
<comment type="caution">
    <text evidence="16">The sequence shown here is derived from an EMBL/GenBank/DDBJ whole genome shotgun (WGS) entry which is preliminary data.</text>
</comment>
<comment type="similarity">
    <text evidence="13">Belongs to the group II decarboxylase family. Sphingosine-1-phosphate lyase subfamily.</text>
</comment>
<dbReference type="EMBL" id="VNHW01000002">
    <property type="protein sequence ID" value="TYP89579.1"/>
    <property type="molecule type" value="Genomic_DNA"/>
</dbReference>
<evidence type="ECO:0000256" key="8">
    <source>
        <dbReference type="ARBA" id="ARBA00022919"/>
    </source>
</evidence>
<keyword evidence="12 15" id="KW-0456">Lyase</keyword>
<protein>
    <submittedName>
        <fullName evidence="16">Glutamate/tyrosine decarboxylase-like PLP-dependent enzyme</fullName>
    </submittedName>
</protein>
<dbReference type="PANTHER" id="PTHR42735">
    <property type="match status" value="1"/>
</dbReference>
<evidence type="ECO:0000256" key="7">
    <source>
        <dbReference type="ARBA" id="ARBA00022898"/>
    </source>
</evidence>
<evidence type="ECO:0000256" key="6">
    <source>
        <dbReference type="ARBA" id="ARBA00022824"/>
    </source>
</evidence>
<evidence type="ECO:0000256" key="10">
    <source>
        <dbReference type="ARBA" id="ARBA00023098"/>
    </source>
</evidence>
<feature type="modified residue" description="N6-(pyridoxal phosphate)lysine" evidence="14">
    <location>
        <position position="242"/>
    </location>
</feature>
<dbReference type="InterPro" id="IPR015424">
    <property type="entry name" value="PyrdxlP-dep_Trfase"/>
</dbReference>
<keyword evidence="5" id="KW-0812">Transmembrane</keyword>
<dbReference type="Gene3D" id="3.90.1150.10">
    <property type="entry name" value="Aspartate Aminotransferase, domain 1"/>
    <property type="match status" value="1"/>
</dbReference>
<evidence type="ECO:0000256" key="14">
    <source>
        <dbReference type="PIRSR" id="PIRSR602129-50"/>
    </source>
</evidence>
<dbReference type="Proteomes" id="UP000322499">
    <property type="component" value="Unassembled WGS sequence"/>
</dbReference>
<reference evidence="16 17" key="1">
    <citation type="submission" date="2019-07" db="EMBL/GenBank/DDBJ databases">
        <title>Genomic Encyclopedia of Archaeal and Bacterial Type Strains, Phase II (KMG-II): from individual species to whole genera.</title>
        <authorList>
            <person name="Goeker M."/>
        </authorList>
    </citation>
    <scope>NUCLEOTIDE SEQUENCE [LARGE SCALE GENOMIC DNA]</scope>
    <source>
        <strain evidence="16 17">DSM 46842</strain>
    </source>
</reference>
<evidence type="ECO:0000256" key="2">
    <source>
        <dbReference type="ARBA" id="ARBA00004389"/>
    </source>
</evidence>
<keyword evidence="8" id="KW-0746">Sphingolipid metabolism</keyword>
<evidence type="ECO:0000256" key="9">
    <source>
        <dbReference type="ARBA" id="ARBA00022989"/>
    </source>
</evidence>
<comment type="pathway">
    <text evidence="3">Lipid metabolism; sphingolipid metabolism.</text>
</comment>
<dbReference type="SUPFAM" id="SSF53383">
    <property type="entry name" value="PLP-dependent transferases"/>
    <property type="match status" value="1"/>
</dbReference>
<evidence type="ECO:0000256" key="11">
    <source>
        <dbReference type="ARBA" id="ARBA00023136"/>
    </source>
</evidence>
<evidence type="ECO:0000256" key="1">
    <source>
        <dbReference type="ARBA" id="ARBA00001933"/>
    </source>
</evidence>
<evidence type="ECO:0000313" key="16">
    <source>
        <dbReference type="EMBL" id="TYP89579.1"/>
    </source>
</evidence>
<keyword evidence="6" id="KW-0256">Endoplasmic reticulum</keyword>
<dbReference type="RefSeq" id="WP_166531682.1">
    <property type="nucleotide sequence ID" value="NZ_VNHW01000002.1"/>
</dbReference>
<keyword evidence="9" id="KW-1133">Transmembrane helix</keyword>
<dbReference type="FunFam" id="3.40.640.10:FF:000020">
    <property type="entry name" value="sphingosine-1-phosphate lyase 1"/>
    <property type="match status" value="1"/>
</dbReference>
<evidence type="ECO:0000256" key="3">
    <source>
        <dbReference type="ARBA" id="ARBA00004760"/>
    </source>
</evidence>
<comment type="cofactor">
    <cofactor evidence="1 14 15">
        <name>pyridoxal 5'-phosphate</name>
        <dbReference type="ChEBI" id="CHEBI:597326"/>
    </cofactor>
</comment>
<dbReference type="PANTHER" id="PTHR42735:SF6">
    <property type="entry name" value="SPHINGOSINE-1-PHOSPHATE LYASE 1"/>
    <property type="match status" value="1"/>
</dbReference>
<accession>A0A5S5D4G5</accession>
<dbReference type="GO" id="GO:0006665">
    <property type="term" value="P:sphingolipid metabolic process"/>
    <property type="evidence" value="ECO:0007669"/>
    <property type="project" value="UniProtKB-KW"/>
</dbReference>
<evidence type="ECO:0000256" key="5">
    <source>
        <dbReference type="ARBA" id="ARBA00022692"/>
    </source>
</evidence>
<name>A0A5S5D4G5_9ACTN</name>
<dbReference type="GO" id="GO:0019752">
    <property type="term" value="P:carboxylic acid metabolic process"/>
    <property type="evidence" value="ECO:0007669"/>
    <property type="project" value="InterPro"/>
</dbReference>
<dbReference type="Gene3D" id="6.10.140.2150">
    <property type="match status" value="1"/>
</dbReference>
<dbReference type="GO" id="GO:0004058">
    <property type="term" value="F:aromatic-L-amino-acid decarboxylase activity"/>
    <property type="evidence" value="ECO:0007669"/>
    <property type="project" value="UniProtKB-ARBA"/>
</dbReference>
<evidence type="ECO:0000256" key="13">
    <source>
        <dbReference type="ARBA" id="ARBA00038302"/>
    </source>
</evidence>
<dbReference type="Gene3D" id="3.40.640.10">
    <property type="entry name" value="Type I PLP-dependent aspartate aminotransferase-like (Major domain)"/>
    <property type="match status" value="1"/>
</dbReference>
<evidence type="ECO:0000313" key="17">
    <source>
        <dbReference type="Proteomes" id="UP000322499"/>
    </source>
</evidence>
<dbReference type="InterPro" id="IPR015422">
    <property type="entry name" value="PyrdxlP-dep_Trfase_small"/>
</dbReference>
<keyword evidence="7 14" id="KW-0663">Pyridoxal phosphate</keyword>
<gene>
    <name evidence="16" type="ORF">BD833_10252</name>
</gene>
<evidence type="ECO:0000256" key="12">
    <source>
        <dbReference type="ARBA" id="ARBA00023239"/>
    </source>
</evidence>
<dbReference type="InterPro" id="IPR050477">
    <property type="entry name" value="GrpII_AminoAcid_Decarb"/>
</dbReference>
<proteinExistence type="inferred from homology"/>
<evidence type="ECO:0000256" key="4">
    <source>
        <dbReference type="ARBA" id="ARBA00004991"/>
    </source>
</evidence>
<comment type="pathway">
    <text evidence="4">Sphingolipid metabolism.</text>
</comment>
<keyword evidence="17" id="KW-1185">Reference proteome</keyword>
<evidence type="ECO:0000256" key="15">
    <source>
        <dbReference type="RuleBase" id="RU000382"/>
    </source>
</evidence>
<dbReference type="Pfam" id="PF00282">
    <property type="entry name" value="Pyridoxal_deC"/>
    <property type="match status" value="1"/>
</dbReference>
<dbReference type="AlphaFoldDB" id="A0A5S5D4G5"/>
<dbReference type="InterPro" id="IPR015421">
    <property type="entry name" value="PyrdxlP-dep_Trfase_major"/>
</dbReference>
<sequence>MAAFPASGTDASEVLGRIEQLQHEDIGWRDGRAFAYVYHAGEALEELLQDAYLAGFSTNGLSPAAFPSLGRMERDVLEMVGDLLGCPAPAGSMTSGGSESILLAVKTARDALLASRPEVARPRVVLPVSAHPAFSKAAHLLGMTTTRVPVDPAGLRADPERMHRAVADDTALLVASAPSYPHGVVDPVADLAAVAGDHDVPLHVDACVGGMLLPFVRDLGRPVPAFDFTVAGVSSMSVDLHKFGYAAKGASLVLYRDPSYFAHQPFVFDDWSGGHYAAPNVAGTRPGGAIAAAWAALTHLGRKGYQDLTRRALAATDEIRAGIERIPGLQVLGAPDASLLAFGSAGPSLPAIVKDMRRRGWAMGLQGPPESIHLTVTAGHERVVDALLADLRSACSAEDTAPAERAPGYT</sequence>
<dbReference type="InterPro" id="IPR002129">
    <property type="entry name" value="PyrdxlP-dep_de-COase"/>
</dbReference>
<organism evidence="16 17">
    <name type="scientific">Blastococcus xanthinilyticus</name>
    <dbReference type="NCBI Taxonomy" id="1564164"/>
    <lineage>
        <taxon>Bacteria</taxon>
        <taxon>Bacillati</taxon>
        <taxon>Actinomycetota</taxon>
        <taxon>Actinomycetes</taxon>
        <taxon>Geodermatophilales</taxon>
        <taxon>Geodermatophilaceae</taxon>
        <taxon>Blastococcus</taxon>
    </lineage>
</organism>
<comment type="subcellular location">
    <subcellularLocation>
        <location evidence="2">Endoplasmic reticulum membrane</location>
        <topology evidence="2">Single-pass membrane protein</topology>
    </subcellularLocation>
</comment>
<dbReference type="GO" id="GO:0016020">
    <property type="term" value="C:membrane"/>
    <property type="evidence" value="ECO:0007669"/>
    <property type="project" value="GOC"/>
</dbReference>